<keyword evidence="1" id="KW-0378">Hydrolase</keyword>
<organism evidence="1 2">
    <name type="scientific">phage Lak_Megaphage_RVC_AP3_GC26</name>
    <dbReference type="NCBI Taxonomy" id="3109225"/>
    <lineage>
        <taxon>Viruses</taxon>
        <taxon>Duplodnaviria</taxon>
        <taxon>Heunggongvirae</taxon>
        <taxon>Uroviricota</taxon>
        <taxon>Caudoviricetes</taxon>
        <taxon>Caudoviricetes code 15 clade</taxon>
    </lineage>
</organism>
<dbReference type="GO" id="GO:0004519">
    <property type="term" value="F:endonuclease activity"/>
    <property type="evidence" value="ECO:0007669"/>
    <property type="project" value="UniProtKB-KW"/>
</dbReference>
<accession>A0ABZ0Z2M7</accession>
<reference evidence="1 2" key="1">
    <citation type="submission" date="2023-11" db="EMBL/GenBank/DDBJ databases">
        <authorList>
            <person name="Cook R."/>
            <person name="Crisci M."/>
            <person name="Pye H."/>
            <person name="Adriaenssens E."/>
            <person name="Santini J."/>
        </authorList>
    </citation>
    <scope>NUCLEOTIDE SEQUENCE [LARGE SCALE GENOMIC DNA]</scope>
    <source>
        <strain evidence="1">Lak_Megaphage_RVC_AP3_GC26</strain>
    </source>
</reference>
<sequence length="405" mass="48800">MLEDMGLREVNINQLIDKSILENVLKNIDMSINVLYKKDFIMDNKINIDLYNNTFFNFIKKIRLDVYNFLKDNYTINSVEELYNLIYNKSSICNKCGGKLEFIRFNKGYRECENCYKIEAESLDTKEKIIDYINNAVNTIPLTQFIYKHPVLKIVFSKFPKINTEEELYLFLYNDTPHTCEYCGKKTKFVRFRPFRTYSMWPYHQFCSSECRNKWWSLKQREDNTIYRANEETLNRVKNENSIRMKQKIKNGDFTPCSTNSWCHSKYKIKFIQNNKLISVTVRSSWEAIFQLLNPTLLYEKLRVQYIGVDNKLHNYIVDFIDIDNKIVYEVKPDSCKELKNNILKNKALINWCKANNYNMQYIDENYFKTHNFNISLLDYTDDEYKQKLLKLIKRYKTFNISYEN</sequence>
<keyword evidence="2" id="KW-1185">Reference proteome</keyword>
<evidence type="ECO:0000313" key="2">
    <source>
        <dbReference type="Proteomes" id="UP001348805"/>
    </source>
</evidence>
<keyword evidence="1" id="KW-0255">Endonuclease</keyword>
<proteinExistence type="predicted"/>
<name>A0ABZ0Z2M7_9CAUD</name>
<dbReference type="Proteomes" id="UP001348805">
    <property type="component" value="Segment"/>
</dbReference>
<protein>
    <submittedName>
        <fullName evidence="1">Endonuclease</fullName>
    </submittedName>
</protein>
<keyword evidence="1" id="KW-0540">Nuclease</keyword>
<dbReference type="EMBL" id="OR769219">
    <property type="protein sequence ID" value="WQJ51296.1"/>
    <property type="molecule type" value="Genomic_DNA"/>
</dbReference>
<evidence type="ECO:0000313" key="1">
    <source>
        <dbReference type="EMBL" id="WQJ51296.1"/>
    </source>
</evidence>